<dbReference type="InterPro" id="IPR007345">
    <property type="entry name" value="Polysacch_pyruvyl_Trfase"/>
</dbReference>
<protein>
    <submittedName>
        <fullName evidence="3">Polysaccharide pyruvyl transferase family protein</fullName>
    </submittedName>
</protein>
<organism evidence="3 4">
    <name type="scientific">Pseudoduganella lutea</name>
    <dbReference type="NCBI Taxonomy" id="321985"/>
    <lineage>
        <taxon>Bacteria</taxon>
        <taxon>Pseudomonadati</taxon>
        <taxon>Pseudomonadota</taxon>
        <taxon>Betaproteobacteria</taxon>
        <taxon>Burkholderiales</taxon>
        <taxon>Oxalobacteraceae</taxon>
        <taxon>Telluria group</taxon>
        <taxon>Pseudoduganella</taxon>
    </lineage>
</organism>
<gene>
    <name evidence="3" type="ORF">EWM63_01930</name>
</gene>
<accession>A0A4V0Z319</accession>
<keyword evidence="3" id="KW-0808">Transferase</keyword>
<dbReference type="GO" id="GO:0016740">
    <property type="term" value="F:transferase activity"/>
    <property type="evidence" value="ECO:0007669"/>
    <property type="project" value="UniProtKB-KW"/>
</dbReference>
<evidence type="ECO:0000313" key="3">
    <source>
        <dbReference type="EMBL" id="QBE61903.1"/>
    </source>
</evidence>
<dbReference type="EMBL" id="CP035913">
    <property type="protein sequence ID" value="QBE61903.1"/>
    <property type="molecule type" value="Genomic_DNA"/>
</dbReference>
<evidence type="ECO:0000313" key="4">
    <source>
        <dbReference type="Proteomes" id="UP000290637"/>
    </source>
</evidence>
<reference evidence="3 4" key="1">
    <citation type="submission" date="2019-02" db="EMBL/GenBank/DDBJ databases">
        <title>Draft Genome Sequences of Six Type Strains of the Genus Massilia.</title>
        <authorList>
            <person name="Miess H."/>
            <person name="Frediansyhah A."/>
            <person name="Gross H."/>
        </authorList>
    </citation>
    <scope>NUCLEOTIDE SEQUENCE [LARGE SCALE GENOMIC DNA]</scope>
    <source>
        <strain evidence="3 4">DSM 17473</strain>
    </source>
</reference>
<feature type="domain" description="Polysaccharide pyruvyl transferase" evidence="2">
    <location>
        <begin position="47"/>
        <end position="353"/>
    </location>
</feature>
<evidence type="ECO:0000256" key="1">
    <source>
        <dbReference type="SAM" id="SignalP"/>
    </source>
</evidence>
<keyword evidence="1" id="KW-0732">Signal</keyword>
<dbReference type="InterPro" id="IPR006311">
    <property type="entry name" value="TAT_signal"/>
</dbReference>
<dbReference type="OrthoDB" id="5093983at2"/>
<evidence type="ECO:0000259" key="2">
    <source>
        <dbReference type="Pfam" id="PF04230"/>
    </source>
</evidence>
<dbReference type="AlphaFoldDB" id="A0A4V0Z319"/>
<dbReference type="KEGG" id="plue:EWM63_01930"/>
<dbReference type="Pfam" id="PF04230">
    <property type="entry name" value="PS_pyruv_trans"/>
    <property type="match status" value="1"/>
</dbReference>
<sequence>MTQHQPSRRRALGVLSAAAGAAMLPFAALAAAGPRRIILRSHWQIENIGDVAHTPAALALLERHLPQVEVTLWPWYDEVPAHEIRMLTNRFPKLKIAQGKLDANGAGSTPELEAAVASADFMLHNSGPYALAWMDLEAFSKRTGKPFGVYGVTYGHWIFGNAEKDTLTRAAFAYFRDSVSLRKAELDGVKAPIMGWSPDVVFSTDVADDAAAARLLEKLGLADSRFMVCLPKQRYTPTWLHVRKKRAFDGRQHQRNEEMKDFDHAPLREAIVAVVRQTGLKILIGNEDETETEIGKTWVYDHLPEDVRRKVVWLDRPWTLEEAMGVYKRCEGMFSNEMHSPIMCIGLGVPAIVNRWVEQSSKGRMWDDIGLSEWLFNFDVEEEVAAFPAAVLKMAQQPAESRARAGRARDLTRRRHAETMAVLGKELDKARRA</sequence>
<feature type="chain" id="PRO_5020574374" evidence="1">
    <location>
        <begin position="31"/>
        <end position="433"/>
    </location>
</feature>
<feature type="signal peptide" evidence="1">
    <location>
        <begin position="1"/>
        <end position="30"/>
    </location>
</feature>
<dbReference type="RefSeq" id="WP_130185040.1">
    <property type="nucleotide sequence ID" value="NZ_CP035913.1"/>
</dbReference>
<keyword evidence="4" id="KW-1185">Reference proteome</keyword>
<dbReference type="PROSITE" id="PS51318">
    <property type="entry name" value="TAT"/>
    <property type="match status" value="1"/>
</dbReference>
<proteinExistence type="predicted"/>
<dbReference type="Proteomes" id="UP000290637">
    <property type="component" value="Chromosome"/>
</dbReference>
<name>A0A4V0Z319_9BURK</name>